<dbReference type="EnsemblProtists" id="EOD13152">
    <property type="protein sequence ID" value="EOD13152"/>
    <property type="gene ID" value="EMIHUDRAFT_452044"/>
</dbReference>
<organism evidence="2 3">
    <name type="scientific">Emiliania huxleyi (strain CCMP1516)</name>
    <dbReference type="NCBI Taxonomy" id="280463"/>
    <lineage>
        <taxon>Eukaryota</taxon>
        <taxon>Haptista</taxon>
        <taxon>Haptophyta</taxon>
        <taxon>Prymnesiophyceae</taxon>
        <taxon>Isochrysidales</taxon>
        <taxon>Noelaerhabdaceae</taxon>
        <taxon>Emiliania</taxon>
    </lineage>
</organism>
<reference evidence="3" key="1">
    <citation type="journal article" date="2013" name="Nature">
        <title>Pan genome of the phytoplankton Emiliania underpins its global distribution.</title>
        <authorList>
            <person name="Read B.A."/>
            <person name="Kegel J."/>
            <person name="Klute M.J."/>
            <person name="Kuo A."/>
            <person name="Lefebvre S.C."/>
            <person name="Maumus F."/>
            <person name="Mayer C."/>
            <person name="Miller J."/>
            <person name="Monier A."/>
            <person name="Salamov A."/>
            <person name="Young J."/>
            <person name="Aguilar M."/>
            <person name="Claverie J.M."/>
            <person name="Frickenhaus S."/>
            <person name="Gonzalez K."/>
            <person name="Herman E.K."/>
            <person name="Lin Y.C."/>
            <person name="Napier J."/>
            <person name="Ogata H."/>
            <person name="Sarno A.F."/>
            <person name="Shmutz J."/>
            <person name="Schroeder D."/>
            <person name="de Vargas C."/>
            <person name="Verret F."/>
            <person name="von Dassow P."/>
            <person name="Valentin K."/>
            <person name="Van de Peer Y."/>
            <person name="Wheeler G."/>
            <person name="Dacks J.B."/>
            <person name="Delwiche C.F."/>
            <person name="Dyhrman S.T."/>
            <person name="Glockner G."/>
            <person name="John U."/>
            <person name="Richards T."/>
            <person name="Worden A.Z."/>
            <person name="Zhang X."/>
            <person name="Grigoriev I.V."/>
            <person name="Allen A.E."/>
            <person name="Bidle K."/>
            <person name="Borodovsky M."/>
            <person name="Bowler C."/>
            <person name="Brownlee C."/>
            <person name="Cock J.M."/>
            <person name="Elias M."/>
            <person name="Gladyshev V.N."/>
            <person name="Groth M."/>
            <person name="Guda C."/>
            <person name="Hadaegh A."/>
            <person name="Iglesias-Rodriguez M.D."/>
            <person name="Jenkins J."/>
            <person name="Jones B.M."/>
            <person name="Lawson T."/>
            <person name="Leese F."/>
            <person name="Lindquist E."/>
            <person name="Lobanov A."/>
            <person name="Lomsadze A."/>
            <person name="Malik S.B."/>
            <person name="Marsh M.E."/>
            <person name="Mackinder L."/>
            <person name="Mock T."/>
            <person name="Mueller-Roeber B."/>
            <person name="Pagarete A."/>
            <person name="Parker M."/>
            <person name="Probert I."/>
            <person name="Quesneville H."/>
            <person name="Raines C."/>
            <person name="Rensing S.A."/>
            <person name="Riano-Pachon D.M."/>
            <person name="Richier S."/>
            <person name="Rokitta S."/>
            <person name="Shiraiwa Y."/>
            <person name="Soanes D.M."/>
            <person name="van der Giezen M."/>
            <person name="Wahlund T.M."/>
            <person name="Williams B."/>
            <person name="Wilson W."/>
            <person name="Wolfe G."/>
            <person name="Wurch L.L."/>
        </authorList>
    </citation>
    <scope>NUCLEOTIDE SEQUENCE</scope>
</reference>
<name>A0A0D3IPG7_EMIH1</name>
<dbReference type="Proteomes" id="UP000013827">
    <property type="component" value="Unassembled WGS sequence"/>
</dbReference>
<feature type="compositionally biased region" description="Polar residues" evidence="1">
    <location>
        <begin position="58"/>
        <end position="69"/>
    </location>
</feature>
<evidence type="ECO:0000256" key="1">
    <source>
        <dbReference type="SAM" id="MobiDB-lite"/>
    </source>
</evidence>
<feature type="region of interest" description="Disordered" evidence="1">
    <location>
        <begin position="26"/>
        <end position="108"/>
    </location>
</feature>
<feature type="compositionally biased region" description="Polar residues" evidence="1">
    <location>
        <begin position="99"/>
        <end position="108"/>
    </location>
</feature>
<evidence type="ECO:0000313" key="3">
    <source>
        <dbReference type="Proteomes" id="UP000013827"/>
    </source>
</evidence>
<reference evidence="2" key="2">
    <citation type="submission" date="2024-10" db="UniProtKB">
        <authorList>
            <consortium name="EnsemblProtists"/>
        </authorList>
    </citation>
    <scope>IDENTIFICATION</scope>
</reference>
<sequence>GRTPAGSCLPRTTRRCAARCSQAACRHELSSSPGTRRGTARSPSPRSRLGSGRCSRRTWSGLQTAPSSPSRRRLCASCQRAPESPSHSSRDWRPRRWPASSSLSCGKTRTTCSAGSTRGTCRAASPPSGASGWAAYDNQSIWRVCHEGEIARALLSIPHTATYTHTCNIASPCGAWRGRRHTFFHVCEHGAIQSVTYVKRRTR</sequence>
<evidence type="ECO:0000313" key="2">
    <source>
        <dbReference type="EnsemblProtists" id="EOD13152"/>
    </source>
</evidence>
<protein>
    <submittedName>
        <fullName evidence="2">Uncharacterized protein</fullName>
    </submittedName>
</protein>
<keyword evidence="3" id="KW-1185">Reference proteome</keyword>
<dbReference type="RefSeq" id="XP_005765581.1">
    <property type="nucleotide sequence ID" value="XM_005765524.1"/>
</dbReference>
<dbReference type="GeneID" id="17259251"/>
<feature type="compositionally biased region" description="Low complexity" evidence="1">
    <location>
        <begin position="41"/>
        <end position="53"/>
    </location>
</feature>
<dbReference type="PaxDb" id="2903-EOD13152"/>
<dbReference type="HOGENOM" id="CLU_1352035_0_0_1"/>
<dbReference type="KEGG" id="ehx:EMIHUDRAFT_452044"/>
<proteinExistence type="predicted"/>
<accession>A0A0D3IPG7</accession>
<dbReference type="AlphaFoldDB" id="A0A0D3IPG7"/>